<evidence type="ECO:0000313" key="2">
    <source>
        <dbReference type="EMBL" id="KDR67449.1"/>
    </source>
</evidence>
<organism evidence="2 3">
    <name type="scientific">Galerina marginata (strain CBS 339.88)</name>
    <dbReference type="NCBI Taxonomy" id="685588"/>
    <lineage>
        <taxon>Eukaryota</taxon>
        <taxon>Fungi</taxon>
        <taxon>Dikarya</taxon>
        <taxon>Basidiomycota</taxon>
        <taxon>Agaricomycotina</taxon>
        <taxon>Agaricomycetes</taxon>
        <taxon>Agaricomycetidae</taxon>
        <taxon>Agaricales</taxon>
        <taxon>Agaricineae</taxon>
        <taxon>Strophariaceae</taxon>
        <taxon>Galerina</taxon>
    </lineage>
</organism>
<feature type="compositionally biased region" description="Basic and acidic residues" evidence="1">
    <location>
        <begin position="117"/>
        <end position="126"/>
    </location>
</feature>
<feature type="region of interest" description="Disordered" evidence="1">
    <location>
        <begin position="107"/>
        <end position="138"/>
    </location>
</feature>
<reference evidence="3" key="1">
    <citation type="journal article" date="2014" name="Proc. Natl. Acad. Sci. U.S.A.">
        <title>Extensive sampling of basidiomycete genomes demonstrates inadequacy of the white-rot/brown-rot paradigm for wood decay fungi.</title>
        <authorList>
            <person name="Riley R."/>
            <person name="Salamov A.A."/>
            <person name="Brown D.W."/>
            <person name="Nagy L.G."/>
            <person name="Floudas D."/>
            <person name="Held B.W."/>
            <person name="Levasseur A."/>
            <person name="Lombard V."/>
            <person name="Morin E."/>
            <person name="Otillar R."/>
            <person name="Lindquist E.A."/>
            <person name="Sun H."/>
            <person name="LaButti K.M."/>
            <person name="Schmutz J."/>
            <person name="Jabbour D."/>
            <person name="Luo H."/>
            <person name="Baker S.E."/>
            <person name="Pisabarro A.G."/>
            <person name="Walton J.D."/>
            <person name="Blanchette R.A."/>
            <person name="Henrissat B."/>
            <person name="Martin F."/>
            <person name="Cullen D."/>
            <person name="Hibbett D.S."/>
            <person name="Grigoriev I.V."/>
        </authorList>
    </citation>
    <scope>NUCLEOTIDE SEQUENCE [LARGE SCALE GENOMIC DNA]</scope>
    <source>
        <strain evidence="3">CBS 339.88</strain>
    </source>
</reference>
<dbReference type="EMBL" id="KL142415">
    <property type="protein sequence ID" value="KDR67449.1"/>
    <property type="molecule type" value="Genomic_DNA"/>
</dbReference>
<name>A0A067SIE0_GALM3</name>
<sequence length="245" mass="26518">MYALVMSGYDEFAMGFGLHPRHRQWEPIHRGWYIKGLLDVRGRIVDKNGIPLGRGWLAIGLTTFDPIMLQNTTRLMARIGTGVSKAAALSITGDENVREGGAMKNQEARGLTGGHCGGDHFHKDGTGEDDDHDDKQREFPPFPALTTMKGQFDSLRLHVDENGHPGPGDFGNLTDTQGYWRANNCTHTSSSSSAGIATYMTADTLCPSHPEPHQPPDGMECLTTVKGALNRVGGACGLQTPDADC</sequence>
<evidence type="ECO:0000313" key="3">
    <source>
        <dbReference type="Proteomes" id="UP000027222"/>
    </source>
</evidence>
<gene>
    <name evidence="2" type="ORF">GALMADRAFT_216516</name>
</gene>
<proteinExistence type="predicted"/>
<keyword evidence="3" id="KW-1185">Reference proteome</keyword>
<evidence type="ECO:0000256" key="1">
    <source>
        <dbReference type="SAM" id="MobiDB-lite"/>
    </source>
</evidence>
<protein>
    <submittedName>
        <fullName evidence="2">Uncharacterized protein</fullName>
    </submittedName>
</protein>
<dbReference type="HOGENOM" id="CLU_1133653_0_0_1"/>
<dbReference type="Proteomes" id="UP000027222">
    <property type="component" value="Unassembled WGS sequence"/>
</dbReference>
<dbReference type="AlphaFoldDB" id="A0A067SIE0"/>
<accession>A0A067SIE0</accession>